<dbReference type="SUPFAM" id="SSF52540">
    <property type="entry name" value="P-loop containing nucleoside triphosphate hydrolases"/>
    <property type="match status" value="1"/>
</dbReference>
<dbReference type="GO" id="GO:0005743">
    <property type="term" value="C:mitochondrial inner membrane"/>
    <property type="evidence" value="ECO:0007669"/>
    <property type="project" value="UniProtKB-SubCell"/>
</dbReference>
<evidence type="ECO:0000256" key="8">
    <source>
        <dbReference type="ARBA" id="ARBA00023136"/>
    </source>
</evidence>
<dbReference type="OrthoDB" id="10267654at2759"/>
<protein>
    <recommendedName>
        <fullName evidence="12">RRM domain-containing protein</fullName>
    </recommendedName>
</protein>
<evidence type="ECO:0000256" key="4">
    <source>
        <dbReference type="ARBA" id="ARBA00022792"/>
    </source>
</evidence>
<reference evidence="13 14" key="1">
    <citation type="submission" date="2019-06" db="EMBL/GenBank/DDBJ databases">
        <title>A chromosomal-level reference genome of Carpinus fangiana (Coryloideae, Betulaceae).</title>
        <authorList>
            <person name="Yang X."/>
            <person name="Wang Z."/>
            <person name="Zhang L."/>
            <person name="Hao G."/>
            <person name="Liu J."/>
            <person name="Yang Y."/>
        </authorList>
    </citation>
    <scope>NUCLEOTIDE SEQUENCE [LARGE SCALE GENOMIC DNA]</scope>
    <source>
        <strain evidence="13">Cfa_2016G</strain>
        <tissue evidence="13">Leaf</tissue>
    </source>
</reference>
<dbReference type="Pfam" id="PF10443">
    <property type="entry name" value="RNA12"/>
    <property type="match status" value="1"/>
</dbReference>
<keyword evidence="9" id="KW-0694">RNA-binding</keyword>
<dbReference type="InterPro" id="IPR000504">
    <property type="entry name" value="RRM_dom"/>
</dbReference>
<gene>
    <name evidence="13" type="ORF">FH972_026052</name>
</gene>
<evidence type="ECO:0000256" key="10">
    <source>
        <dbReference type="SAM" id="Coils"/>
    </source>
</evidence>
<name>A0A5N6L2T4_9ROSI</name>
<dbReference type="PANTHER" id="PTHR32198">
    <property type="entry name" value="MITOCHONDRIAL ESCAPE PROTEIN 2"/>
    <property type="match status" value="1"/>
</dbReference>
<keyword evidence="7" id="KW-0496">Mitochondrion</keyword>
<dbReference type="Proteomes" id="UP000327013">
    <property type="component" value="Unassembled WGS sequence"/>
</dbReference>
<proteinExistence type="inferred from homology"/>
<evidence type="ECO:0000256" key="3">
    <source>
        <dbReference type="ARBA" id="ARBA00022692"/>
    </source>
</evidence>
<evidence type="ECO:0000256" key="5">
    <source>
        <dbReference type="ARBA" id="ARBA00022946"/>
    </source>
</evidence>
<keyword evidence="4" id="KW-0999">Mitochondrion inner membrane</keyword>
<evidence type="ECO:0000256" key="6">
    <source>
        <dbReference type="ARBA" id="ARBA00022989"/>
    </source>
</evidence>
<accession>A0A5N6L2T4</accession>
<comment type="caution">
    <text evidence="13">The sequence shown here is derived from an EMBL/GenBank/DDBJ whole genome shotgun (WGS) entry which is preliminary data.</text>
</comment>
<dbReference type="PANTHER" id="PTHR32198:SF2">
    <property type="entry name" value="MITOCHONDRIAL ESCAPE PROTEIN 2"/>
    <property type="match status" value="1"/>
</dbReference>
<keyword evidence="14" id="KW-1185">Reference proteome</keyword>
<dbReference type="InterPro" id="IPR039627">
    <property type="entry name" value="Yme2_C"/>
</dbReference>
<evidence type="ECO:0000256" key="1">
    <source>
        <dbReference type="ARBA" id="ARBA00004434"/>
    </source>
</evidence>
<dbReference type="SUPFAM" id="SSF54928">
    <property type="entry name" value="RNA-binding domain, RBD"/>
    <property type="match status" value="1"/>
</dbReference>
<dbReference type="Gene3D" id="3.30.70.330">
    <property type="match status" value="1"/>
</dbReference>
<comment type="subcellular location">
    <subcellularLocation>
        <location evidence="1">Mitochondrion inner membrane</location>
        <topology evidence="1">Single-pass membrane protein</topology>
    </subcellularLocation>
</comment>
<evidence type="ECO:0000313" key="13">
    <source>
        <dbReference type="EMBL" id="KAB8627219.1"/>
    </source>
</evidence>
<evidence type="ECO:0000256" key="2">
    <source>
        <dbReference type="ARBA" id="ARBA00010320"/>
    </source>
</evidence>
<evidence type="ECO:0000256" key="7">
    <source>
        <dbReference type="ARBA" id="ARBA00023128"/>
    </source>
</evidence>
<comment type="similarity">
    <text evidence="2">Belongs to the YME2 family.</text>
</comment>
<feature type="domain" description="RRM" evidence="12">
    <location>
        <begin position="194"/>
        <end position="285"/>
    </location>
</feature>
<evidence type="ECO:0000259" key="12">
    <source>
        <dbReference type="PROSITE" id="PS50102"/>
    </source>
</evidence>
<feature type="transmembrane region" description="Helical" evidence="11">
    <location>
        <begin position="301"/>
        <end position="318"/>
    </location>
</feature>
<dbReference type="InterPro" id="IPR018850">
    <property type="entry name" value="Mt_escape_2_C"/>
</dbReference>
<dbReference type="GO" id="GO:0003723">
    <property type="term" value="F:RNA binding"/>
    <property type="evidence" value="ECO:0007669"/>
    <property type="project" value="UniProtKB-UniRule"/>
</dbReference>
<organism evidence="13 14">
    <name type="scientific">Carpinus fangiana</name>
    <dbReference type="NCBI Taxonomy" id="176857"/>
    <lineage>
        <taxon>Eukaryota</taxon>
        <taxon>Viridiplantae</taxon>
        <taxon>Streptophyta</taxon>
        <taxon>Embryophyta</taxon>
        <taxon>Tracheophyta</taxon>
        <taxon>Spermatophyta</taxon>
        <taxon>Magnoliopsida</taxon>
        <taxon>eudicotyledons</taxon>
        <taxon>Gunneridae</taxon>
        <taxon>Pentapetalae</taxon>
        <taxon>rosids</taxon>
        <taxon>fabids</taxon>
        <taxon>Fagales</taxon>
        <taxon>Betulaceae</taxon>
        <taxon>Carpinus</taxon>
    </lineage>
</organism>
<keyword evidence="3 11" id="KW-0812">Transmembrane</keyword>
<dbReference type="InterPro" id="IPR027417">
    <property type="entry name" value="P-loop_NTPase"/>
</dbReference>
<dbReference type="PROSITE" id="PS50102">
    <property type="entry name" value="RRM"/>
    <property type="match status" value="1"/>
</dbReference>
<feature type="coiled-coil region" evidence="10">
    <location>
        <begin position="782"/>
        <end position="847"/>
    </location>
</feature>
<dbReference type="Pfam" id="PF00076">
    <property type="entry name" value="RRM_1"/>
    <property type="match status" value="1"/>
</dbReference>
<keyword evidence="6 11" id="KW-1133">Transmembrane helix</keyword>
<dbReference type="InterPro" id="IPR012677">
    <property type="entry name" value="Nucleotide-bd_a/b_plait_sf"/>
</dbReference>
<evidence type="ECO:0000313" key="14">
    <source>
        <dbReference type="Proteomes" id="UP000327013"/>
    </source>
</evidence>
<sequence length="852" mass="95160">MLRQFLQSLRLSGAAYSPLTARRLFEAQARPLWLPTRPPTWRLQSTRFAASQGQAGDNKTGHIEAGPNEGILFVDNIYPLKLQWLLRLTYSGEEYIERVANPNATGVDPTGLVASALPDKGVAITEIIPRLKDGGAFVKFTHPADMSVTAIEELVREYLKQKRPRPWWNPFQRVHAHLVRGRPWVEDLFRPPSCRLKIEFVPEQSNTDAAELSQEELYRIFRPYGKLREITPQGSDDKTLPKFALLDFAATKRAIMARNCLHGMTVKEELGDKALARLKISYQRQRKSGWIRDWLLNHPRIVIPIMVLLISGITVAIFDPMRTFFIKMHINQTFHLTNNRFFKWLTSRTRDLMTLGNGSRQRKDELGMGALLEDRKNDIEQIQTWLLESVDNFIVIQGPRGSGKKELVMKHALANRRIKLVVDCKPIQESRSDSATINSMAAQVGYKPVFSWMNSISGLVDLAAQGATGMKAGFSETLDAQLDKILNNTANALKDLGLDGRRKDDKDASLGEAEYLEAHPEKRPVVVIDNFLHKSQDSPVVYDKLAEWAARVTTSNIAHVIFLTTDISFTKSLGKALPDRAFRSLSLGDFRPEVAKRFVISHLDADEDDITIDGEKAKPISPSQRRNDLGELDQCLSQLGGRLTDLEFLARRVKAGETPGRAVKEIVEQSASEILKMYLLGGAREGGAYTPEQAWTLIKGLAGSENGSHADDGLRYNEILLSDAFSSAKDPDGVLSALEQAELVSIVSSNGRPVAIKPGRPVFRAAFHLLAEDRVLRSRLDLAILQSAIKSESATIDKMEKELALLAELPKQPAEVLGRVKWLLSKIQTSQGAIEKAEAEAKTVKNVLMTEY</sequence>
<keyword evidence="5" id="KW-0809">Transit peptide</keyword>
<dbReference type="AlphaFoldDB" id="A0A5N6L2T4"/>
<keyword evidence="8 11" id="KW-0472">Membrane</keyword>
<evidence type="ECO:0000256" key="9">
    <source>
        <dbReference type="PROSITE-ProRule" id="PRU00176"/>
    </source>
</evidence>
<keyword evidence="10" id="KW-0175">Coiled coil</keyword>
<dbReference type="EMBL" id="VIBQ01000076">
    <property type="protein sequence ID" value="KAB8627219.1"/>
    <property type="molecule type" value="Genomic_DNA"/>
</dbReference>
<dbReference type="Gene3D" id="3.40.50.300">
    <property type="entry name" value="P-loop containing nucleotide triphosphate hydrolases"/>
    <property type="match status" value="1"/>
</dbReference>
<dbReference type="InterPro" id="IPR035979">
    <property type="entry name" value="RBD_domain_sf"/>
</dbReference>
<evidence type="ECO:0000256" key="11">
    <source>
        <dbReference type="SAM" id="Phobius"/>
    </source>
</evidence>